<evidence type="ECO:0000313" key="4">
    <source>
        <dbReference type="Proteomes" id="UP000009319"/>
    </source>
</evidence>
<feature type="compositionally biased region" description="Basic and acidic residues" evidence="1">
    <location>
        <begin position="317"/>
        <end position="327"/>
    </location>
</feature>
<keyword evidence="4" id="KW-1185">Reference proteome</keyword>
<evidence type="ECO:0000256" key="1">
    <source>
        <dbReference type="SAM" id="MobiDB-lite"/>
    </source>
</evidence>
<evidence type="ECO:0000256" key="2">
    <source>
        <dbReference type="SAM" id="SignalP"/>
    </source>
</evidence>
<dbReference type="AlphaFoldDB" id="K0PPQ4"/>
<reference evidence="3 4" key="1">
    <citation type="journal article" date="2013" name="Genome Announc.">
        <title>Draft Genome Sequence of Rhizobium mesoamericanum STM3625, a Nitrogen-Fixing Symbiont of Mimosa pudica Isolated in French Guiana (South America).</title>
        <authorList>
            <person name="Moulin L."/>
            <person name="Mornico D."/>
            <person name="Melkonian R."/>
            <person name="Klonowska A."/>
        </authorList>
    </citation>
    <scope>NUCLEOTIDE SEQUENCE [LARGE SCALE GENOMIC DNA]</scope>
    <source>
        <strain evidence="3 4">STM3625</strain>
    </source>
</reference>
<keyword evidence="2" id="KW-0732">Signal</keyword>
<feature type="signal peptide" evidence="2">
    <location>
        <begin position="1"/>
        <end position="20"/>
    </location>
</feature>
<accession>K0PPQ4</accession>
<protein>
    <recommendedName>
        <fullName evidence="5">DUF2865 domain-containing protein</fullName>
    </recommendedName>
</protein>
<dbReference type="STRING" id="1211777.BN77_3039"/>
<dbReference type="eggNOG" id="ENOG5032SCW">
    <property type="taxonomic scope" value="Bacteria"/>
</dbReference>
<proteinExistence type="predicted"/>
<dbReference type="EMBL" id="CANI01000020">
    <property type="protein sequence ID" value="CCM75858.1"/>
    <property type="molecule type" value="Genomic_DNA"/>
</dbReference>
<feature type="compositionally biased region" description="Polar residues" evidence="1">
    <location>
        <begin position="282"/>
        <end position="299"/>
    </location>
</feature>
<evidence type="ECO:0008006" key="5">
    <source>
        <dbReference type="Google" id="ProtNLM"/>
    </source>
</evidence>
<dbReference type="Pfam" id="PF11064">
    <property type="entry name" value="DUF2865"/>
    <property type="match status" value="1"/>
</dbReference>
<dbReference type="Proteomes" id="UP000009319">
    <property type="component" value="Unassembled WGS sequence"/>
</dbReference>
<evidence type="ECO:0000313" key="3">
    <source>
        <dbReference type="EMBL" id="CCM75858.1"/>
    </source>
</evidence>
<sequence length="358" mass="39274">MNRWILSLATALALTSPTQAQMPGICGDLRARLADLPQIIGSTPEVRKFAGAIAEQNLELRKLRSDLRQNGCTSGSMVVIGDDDGYCGELERAETKMVDNIHYLQQRRDELRGQSDDVRTRNELLAALDDNGCNEEQWPEDRADGYSPPPSIEDQAMRNDTFIPLGSGPNQRRYGFGMSTLSHLNTVCVRTCDGGFFPLSSNATSQDFVRDADTCAKMCPGIDTELFYRDVSSTETSQMISAATGAPYSAMPNAFAYKNRKPGEKSSCSCNLNAYYEEMRKSQSIGEPPQQGSITTIQTKKPEPESKVVAPAAPRPQVEDRPYDPGKVRQIGPQFLAGDQGTIDLKNPAKPGPQPQQQ</sequence>
<dbReference type="RefSeq" id="WP_007532998.1">
    <property type="nucleotide sequence ID" value="NZ_HF536772.1"/>
</dbReference>
<dbReference type="HOGENOM" id="CLU_731318_0_0_5"/>
<gene>
    <name evidence="3" type="ORF">BN77_3039</name>
</gene>
<dbReference type="InterPro" id="IPR021293">
    <property type="entry name" value="DUF2865"/>
</dbReference>
<organism evidence="3 4">
    <name type="scientific">Rhizobium mesoamericanum STM3625</name>
    <dbReference type="NCBI Taxonomy" id="1211777"/>
    <lineage>
        <taxon>Bacteria</taxon>
        <taxon>Pseudomonadati</taxon>
        <taxon>Pseudomonadota</taxon>
        <taxon>Alphaproteobacteria</taxon>
        <taxon>Hyphomicrobiales</taxon>
        <taxon>Rhizobiaceae</taxon>
        <taxon>Rhizobium/Agrobacterium group</taxon>
        <taxon>Rhizobium</taxon>
    </lineage>
</organism>
<name>K0PPQ4_9HYPH</name>
<comment type="caution">
    <text evidence="3">The sequence shown here is derived from an EMBL/GenBank/DDBJ whole genome shotgun (WGS) entry which is preliminary data.</text>
</comment>
<feature type="region of interest" description="Disordered" evidence="1">
    <location>
        <begin position="281"/>
        <end position="358"/>
    </location>
</feature>
<feature type="chain" id="PRO_5003835577" description="DUF2865 domain-containing protein" evidence="2">
    <location>
        <begin position="21"/>
        <end position="358"/>
    </location>
</feature>